<evidence type="ECO:0000313" key="1">
    <source>
        <dbReference type="EMBL" id="JAH23937.1"/>
    </source>
</evidence>
<name>A0A0E9R596_ANGAN</name>
<reference evidence="1" key="2">
    <citation type="journal article" date="2015" name="Fish Shellfish Immunol.">
        <title>Early steps in the European eel (Anguilla anguilla)-Vibrio vulnificus interaction in the gills: Role of the RtxA13 toxin.</title>
        <authorList>
            <person name="Callol A."/>
            <person name="Pajuelo D."/>
            <person name="Ebbesson L."/>
            <person name="Teles M."/>
            <person name="MacKenzie S."/>
            <person name="Amaro C."/>
        </authorList>
    </citation>
    <scope>NUCLEOTIDE SEQUENCE</scope>
</reference>
<protein>
    <submittedName>
        <fullName evidence="1">Uncharacterized protein</fullName>
    </submittedName>
</protein>
<dbReference type="AlphaFoldDB" id="A0A0E9R596"/>
<dbReference type="EMBL" id="GBXM01084640">
    <property type="protein sequence ID" value="JAH23937.1"/>
    <property type="molecule type" value="Transcribed_RNA"/>
</dbReference>
<organism evidence="1">
    <name type="scientific">Anguilla anguilla</name>
    <name type="common">European freshwater eel</name>
    <name type="synonym">Muraena anguilla</name>
    <dbReference type="NCBI Taxonomy" id="7936"/>
    <lineage>
        <taxon>Eukaryota</taxon>
        <taxon>Metazoa</taxon>
        <taxon>Chordata</taxon>
        <taxon>Craniata</taxon>
        <taxon>Vertebrata</taxon>
        <taxon>Euteleostomi</taxon>
        <taxon>Actinopterygii</taxon>
        <taxon>Neopterygii</taxon>
        <taxon>Teleostei</taxon>
        <taxon>Anguilliformes</taxon>
        <taxon>Anguillidae</taxon>
        <taxon>Anguilla</taxon>
    </lineage>
</organism>
<reference evidence="1" key="1">
    <citation type="submission" date="2014-11" db="EMBL/GenBank/DDBJ databases">
        <authorList>
            <person name="Amaro Gonzalez C."/>
        </authorList>
    </citation>
    <scope>NUCLEOTIDE SEQUENCE</scope>
</reference>
<accession>A0A0E9R596</accession>
<proteinExistence type="predicted"/>
<sequence>MSEALKSRRLTFLLISCHNFKFTFLFRNPSYAKQNGLRSMYVNQFTSSLV</sequence>